<dbReference type="Proteomes" id="UP001175000">
    <property type="component" value="Unassembled WGS sequence"/>
</dbReference>
<reference evidence="2" key="1">
    <citation type="submission" date="2023-06" db="EMBL/GenBank/DDBJ databases">
        <title>Genome-scale phylogeny and comparative genomics of the fungal order Sordariales.</title>
        <authorList>
            <consortium name="Lawrence Berkeley National Laboratory"/>
            <person name="Hensen N."/>
            <person name="Bonometti L."/>
            <person name="Westerberg I."/>
            <person name="Brannstrom I.O."/>
            <person name="Guillou S."/>
            <person name="Cros-Aarteil S."/>
            <person name="Calhoun S."/>
            <person name="Haridas S."/>
            <person name="Kuo A."/>
            <person name="Mondo S."/>
            <person name="Pangilinan J."/>
            <person name="Riley R."/>
            <person name="Labutti K."/>
            <person name="Andreopoulos B."/>
            <person name="Lipzen A."/>
            <person name="Chen C."/>
            <person name="Yanf M."/>
            <person name="Daum C."/>
            <person name="Ng V."/>
            <person name="Clum A."/>
            <person name="Steindorff A."/>
            <person name="Ohm R."/>
            <person name="Martin F."/>
            <person name="Silar P."/>
            <person name="Natvig D."/>
            <person name="Lalanne C."/>
            <person name="Gautier V."/>
            <person name="Ament-Velasquez S.L."/>
            <person name="Kruys A."/>
            <person name="Hutchinson M.I."/>
            <person name="Powell A.J."/>
            <person name="Barry K."/>
            <person name="Miller A.N."/>
            <person name="Grigoriev I.V."/>
            <person name="Debuchy R."/>
            <person name="Gladieux P."/>
            <person name="Thoren M.H."/>
            <person name="Johannesson H."/>
        </authorList>
    </citation>
    <scope>NUCLEOTIDE SEQUENCE</scope>
    <source>
        <strain evidence="2">CBS 606.72</strain>
    </source>
</reference>
<protein>
    <submittedName>
        <fullName evidence="2">Uncharacterized protein</fullName>
    </submittedName>
</protein>
<dbReference type="AlphaFoldDB" id="A0AA39WE95"/>
<feature type="non-terminal residue" evidence="2">
    <location>
        <position position="294"/>
    </location>
</feature>
<dbReference type="EMBL" id="JAULSU010000006">
    <property type="protein sequence ID" value="KAK0613811.1"/>
    <property type="molecule type" value="Genomic_DNA"/>
</dbReference>
<sequence>LSTSSSSRGLDLDARSVMTAPPPYDAFSKPFMPTIHLQIETPGTPLFSLPLPPKPDPIPVFTIPPTISASGSTLAPTYLSLRPTRSSGSCFLISPSATASPETELSPLSTTTYRFGPSRPPLTSLYLPSAHPPTTNPFLPATSSEEQGTDLSLTPYDSFHLTSPSLLSRTVEFRSRFGTFQWRYASRSERQSLSPVPNSLLLLEKVTRIAQAHRSKHQEVRTLIARFIRSEECRTEGSTASSAGNGGRVEVDLGEWEDEKTEREMVVVMVVTTALAMLKKEVDRRRAQQFMVMA</sequence>
<name>A0AA39WE95_9PEZI</name>
<keyword evidence="3" id="KW-1185">Reference proteome</keyword>
<evidence type="ECO:0000313" key="3">
    <source>
        <dbReference type="Proteomes" id="UP001175000"/>
    </source>
</evidence>
<proteinExistence type="predicted"/>
<comment type="caution">
    <text evidence="2">The sequence shown here is derived from an EMBL/GenBank/DDBJ whole genome shotgun (WGS) entry which is preliminary data.</text>
</comment>
<feature type="compositionally biased region" description="Polar residues" evidence="1">
    <location>
        <begin position="136"/>
        <end position="151"/>
    </location>
</feature>
<feature type="region of interest" description="Disordered" evidence="1">
    <location>
        <begin position="129"/>
        <end position="151"/>
    </location>
</feature>
<organism evidence="2 3">
    <name type="scientific">Immersiella caudata</name>
    <dbReference type="NCBI Taxonomy" id="314043"/>
    <lineage>
        <taxon>Eukaryota</taxon>
        <taxon>Fungi</taxon>
        <taxon>Dikarya</taxon>
        <taxon>Ascomycota</taxon>
        <taxon>Pezizomycotina</taxon>
        <taxon>Sordariomycetes</taxon>
        <taxon>Sordariomycetidae</taxon>
        <taxon>Sordariales</taxon>
        <taxon>Lasiosphaeriaceae</taxon>
        <taxon>Immersiella</taxon>
    </lineage>
</organism>
<evidence type="ECO:0000256" key="1">
    <source>
        <dbReference type="SAM" id="MobiDB-lite"/>
    </source>
</evidence>
<feature type="non-terminal residue" evidence="2">
    <location>
        <position position="1"/>
    </location>
</feature>
<accession>A0AA39WE95</accession>
<gene>
    <name evidence="2" type="ORF">B0T14DRAFT_410008</name>
</gene>
<evidence type="ECO:0000313" key="2">
    <source>
        <dbReference type="EMBL" id="KAK0613811.1"/>
    </source>
</evidence>